<name>K5VQ07_PHACS</name>
<dbReference type="OrthoDB" id="3250770at2759"/>
<evidence type="ECO:0000313" key="3">
    <source>
        <dbReference type="Proteomes" id="UP000008370"/>
    </source>
</evidence>
<dbReference type="InParanoid" id="K5VQ07"/>
<proteinExistence type="predicted"/>
<organism evidence="2 3">
    <name type="scientific">Phanerochaete carnosa (strain HHB-10118-sp)</name>
    <name type="common">White-rot fungus</name>
    <name type="synonym">Peniophora carnosa</name>
    <dbReference type="NCBI Taxonomy" id="650164"/>
    <lineage>
        <taxon>Eukaryota</taxon>
        <taxon>Fungi</taxon>
        <taxon>Dikarya</taxon>
        <taxon>Basidiomycota</taxon>
        <taxon>Agaricomycotina</taxon>
        <taxon>Agaricomycetes</taxon>
        <taxon>Polyporales</taxon>
        <taxon>Phanerochaetaceae</taxon>
        <taxon>Phanerochaete</taxon>
    </lineage>
</organism>
<dbReference type="EMBL" id="JH930735">
    <property type="protein sequence ID" value="EKM48785.1"/>
    <property type="molecule type" value="Genomic_DNA"/>
</dbReference>
<feature type="compositionally biased region" description="Basic and acidic residues" evidence="1">
    <location>
        <begin position="62"/>
        <end position="71"/>
    </location>
</feature>
<dbReference type="STRING" id="650164.K5VQ07"/>
<dbReference type="GeneID" id="18919301"/>
<gene>
    <name evidence="2" type="ORF">PHACADRAFT_266139</name>
</gene>
<sequence>MASLAPAAAAAADNQTTTARALYTPYLTLVLPNTTLVSALAPQPRTSALSPTATPVSADDESAYRRAHEPHGASSSSGAAGGRHAVVDFERLKFRLVFILWPAVVGLTMAM</sequence>
<dbReference type="AlphaFoldDB" id="K5VQ07"/>
<evidence type="ECO:0000256" key="1">
    <source>
        <dbReference type="SAM" id="MobiDB-lite"/>
    </source>
</evidence>
<accession>K5VQ07</accession>
<dbReference type="Proteomes" id="UP000008370">
    <property type="component" value="Unassembled WGS sequence"/>
</dbReference>
<feature type="compositionally biased region" description="Polar residues" evidence="1">
    <location>
        <begin position="44"/>
        <end position="55"/>
    </location>
</feature>
<dbReference type="HOGENOM" id="CLU_2171933_0_0_1"/>
<evidence type="ECO:0000313" key="2">
    <source>
        <dbReference type="EMBL" id="EKM48785.1"/>
    </source>
</evidence>
<dbReference type="KEGG" id="pco:PHACADRAFT_266139"/>
<feature type="region of interest" description="Disordered" evidence="1">
    <location>
        <begin position="42"/>
        <end position="82"/>
    </location>
</feature>
<dbReference type="RefSeq" id="XP_007402661.1">
    <property type="nucleotide sequence ID" value="XM_007402599.1"/>
</dbReference>
<keyword evidence="3" id="KW-1185">Reference proteome</keyword>
<reference evidence="2 3" key="1">
    <citation type="journal article" date="2012" name="BMC Genomics">
        <title>Comparative genomics of the white-rot fungi, Phanerochaete carnosa and P. chrysosporium, to elucidate the genetic basis of the distinct wood types they colonize.</title>
        <authorList>
            <person name="Suzuki H."/>
            <person name="MacDonald J."/>
            <person name="Syed K."/>
            <person name="Salamov A."/>
            <person name="Hori C."/>
            <person name="Aerts A."/>
            <person name="Henrissat B."/>
            <person name="Wiebenga A."/>
            <person name="vanKuyk P.A."/>
            <person name="Barry K."/>
            <person name="Lindquist E."/>
            <person name="LaButti K."/>
            <person name="Lapidus A."/>
            <person name="Lucas S."/>
            <person name="Coutinho P."/>
            <person name="Gong Y."/>
            <person name="Samejima M."/>
            <person name="Mahadevan R."/>
            <person name="Abou-Zaid M."/>
            <person name="de Vries R.P."/>
            <person name="Igarashi K."/>
            <person name="Yadav J.S."/>
            <person name="Grigoriev I.V."/>
            <person name="Master E.R."/>
        </authorList>
    </citation>
    <scope>NUCLEOTIDE SEQUENCE [LARGE SCALE GENOMIC DNA]</scope>
    <source>
        <strain evidence="2 3">HHB-10118-sp</strain>
    </source>
</reference>
<protein>
    <submittedName>
        <fullName evidence="2">Uncharacterized protein</fullName>
    </submittedName>
</protein>